<proteinExistence type="predicted"/>
<dbReference type="InterPro" id="IPR038765">
    <property type="entry name" value="Papain-like_cys_pep_sf"/>
</dbReference>
<evidence type="ECO:0000313" key="1">
    <source>
        <dbReference type="EMBL" id="KAB2934067.1"/>
    </source>
</evidence>
<dbReference type="InterPro" id="IPR024453">
    <property type="entry name" value="Peptidase_C92"/>
</dbReference>
<accession>A0A833H3G2</accession>
<evidence type="ECO:0000313" key="2">
    <source>
        <dbReference type="Proteomes" id="UP000460298"/>
    </source>
</evidence>
<protein>
    <submittedName>
        <fullName evidence="1">YiiX family permuted papain-like enzyme</fullName>
    </submittedName>
</protein>
<dbReference type="Pfam" id="PF05708">
    <property type="entry name" value="Peptidase_C92"/>
    <property type="match status" value="1"/>
</dbReference>
<dbReference type="AlphaFoldDB" id="A0A833H3G2"/>
<dbReference type="EMBL" id="WBUI01000004">
    <property type="protein sequence ID" value="KAB2934067.1"/>
    <property type="molecule type" value="Genomic_DNA"/>
</dbReference>
<reference evidence="1 2" key="1">
    <citation type="submission" date="2019-10" db="EMBL/GenBank/DDBJ databases">
        <title>Extracellular Electron Transfer in a Candidatus Methanoperedens spp. Enrichment Culture.</title>
        <authorList>
            <person name="Berger S."/>
            <person name="Rangel Shaw D."/>
            <person name="Berben T."/>
            <person name="In 'T Zandt M."/>
            <person name="Frank J."/>
            <person name="Reimann J."/>
            <person name="Jetten M.S.M."/>
            <person name="Welte C.U."/>
        </authorList>
    </citation>
    <scope>NUCLEOTIDE SEQUENCE [LARGE SCALE GENOMIC DNA]</scope>
    <source>
        <strain evidence="1">SB12</strain>
    </source>
</reference>
<comment type="caution">
    <text evidence="1">The sequence shown here is derived from an EMBL/GenBank/DDBJ whole genome shotgun (WGS) entry which is preliminary data.</text>
</comment>
<dbReference type="NCBIfam" id="NF007458">
    <property type="entry name" value="PRK10030.1"/>
    <property type="match status" value="1"/>
</dbReference>
<dbReference type="Proteomes" id="UP000460298">
    <property type="component" value="Unassembled WGS sequence"/>
</dbReference>
<sequence length="208" mass="24018">MLRRTRATSGFLFLYSLSVFLSLQLFAAPFDELREGDVVFQISRSSQSQAIQLATGSKYSHVGIIFKRAGRWVVFEAVQPVRFVDLSQWIKNGERSHYVVKRYTDGAPDASQIAVMKKKAEAWAGRNYDGLFRWSDDRLYCSEVVWKLYDLVGLKTVPLKRFSDYDLKHPIVQQKMKQRYGGMPPLNELAVSPGDLFVSDRFRTVYER</sequence>
<organism evidence="1 2">
    <name type="scientific">Leptonema illini</name>
    <dbReference type="NCBI Taxonomy" id="183"/>
    <lineage>
        <taxon>Bacteria</taxon>
        <taxon>Pseudomonadati</taxon>
        <taxon>Spirochaetota</taxon>
        <taxon>Spirochaetia</taxon>
        <taxon>Leptospirales</taxon>
        <taxon>Leptospiraceae</taxon>
        <taxon>Leptonema</taxon>
    </lineage>
</organism>
<dbReference type="Gene3D" id="3.90.1720.10">
    <property type="entry name" value="endopeptidase domain like (from Nostoc punctiforme)"/>
    <property type="match status" value="1"/>
</dbReference>
<gene>
    <name evidence="1" type="ORF">F9K24_06280</name>
</gene>
<dbReference type="SUPFAM" id="SSF54001">
    <property type="entry name" value="Cysteine proteinases"/>
    <property type="match status" value="1"/>
</dbReference>
<name>A0A833H3G2_9LEPT</name>